<accession>A0ABU8GYP7</accession>
<sequence>MQTRDVLILPYKVTERRDGCWRYGAAMPIPDSRAQKIELFRETRRAFRRNEELFAEKSWVQVMMGQGIMPRSHHPIAANSSDADLARLLDTLRRTVAAAVRGLPDHASYVAHHGGIARDAG</sequence>
<evidence type="ECO:0000313" key="1">
    <source>
        <dbReference type="EMBL" id="MEI5685524.1"/>
    </source>
</evidence>
<dbReference type="InterPro" id="IPR036188">
    <property type="entry name" value="FAD/NAD-bd_sf"/>
</dbReference>
<reference evidence="1 2" key="1">
    <citation type="journal article" date="2013" name="Int. J. Syst. Evol. Microbiol.">
        <title>Sphingomonas kyungheensis sp. nov., a bacterium with ginsenoside-converting activity isolated from soil of a ginseng field.</title>
        <authorList>
            <person name="Son H.M."/>
            <person name="Yang J.E."/>
            <person name="Park Y."/>
            <person name="Han C.K."/>
            <person name="Kim S.G."/>
            <person name="Kook M."/>
            <person name="Yi T.H."/>
        </authorList>
    </citation>
    <scope>NUCLEOTIDE SEQUENCE [LARGE SCALE GENOMIC DNA]</scope>
    <source>
        <strain evidence="1 2">LMG 26582</strain>
    </source>
</reference>
<dbReference type="Pfam" id="PF04820">
    <property type="entry name" value="Trp_halogenase"/>
    <property type="match status" value="1"/>
</dbReference>
<organism evidence="1 2">
    <name type="scientific">Sphingomonas kyungheensis</name>
    <dbReference type="NCBI Taxonomy" id="1069987"/>
    <lineage>
        <taxon>Bacteria</taxon>
        <taxon>Pseudomonadati</taxon>
        <taxon>Pseudomonadota</taxon>
        <taxon>Alphaproteobacteria</taxon>
        <taxon>Sphingomonadales</taxon>
        <taxon>Sphingomonadaceae</taxon>
        <taxon>Sphingomonas</taxon>
    </lineage>
</organism>
<dbReference type="EMBL" id="JBBBDM010000001">
    <property type="protein sequence ID" value="MEI5685524.1"/>
    <property type="molecule type" value="Genomic_DNA"/>
</dbReference>
<dbReference type="Gene3D" id="3.50.50.60">
    <property type="entry name" value="FAD/NAD(P)-binding domain"/>
    <property type="match status" value="1"/>
</dbReference>
<keyword evidence="2" id="KW-1185">Reference proteome</keyword>
<dbReference type="RefSeq" id="WP_271299611.1">
    <property type="nucleotide sequence ID" value="NZ_JBBBDM010000001.1"/>
</dbReference>
<gene>
    <name evidence="1" type="ORF">V8201_00375</name>
</gene>
<evidence type="ECO:0000313" key="2">
    <source>
        <dbReference type="Proteomes" id="UP001367771"/>
    </source>
</evidence>
<protein>
    <submittedName>
        <fullName evidence="1">Tryptophan 7-halogenase</fullName>
    </submittedName>
</protein>
<proteinExistence type="predicted"/>
<comment type="caution">
    <text evidence="1">The sequence shown here is derived from an EMBL/GenBank/DDBJ whole genome shotgun (WGS) entry which is preliminary data.</text>
</comment>
<name>A0ABU8GYP7_9SPHN</name>
<dbReference type="Proteomes" id="UP001367771">
    <property type="component" value="Unassembled WGS sequence"/>
</dbReference>
<dbReference type="InterPro" id="IPR006905">
    <property type="entry name" value="Flavin_halogenase"/>
</dbReference>